<evidence type="ECO:0008006" key="3">
    <source>
        <dbReference type="Google" id="ProtNLM"/>
    </source>
</evidence>
<evidence type="ECO:0000313" key="2">
    <source>
        <dbReference type="Proteomes" id="UP000078046"/>
    </source>
</evidence>
<accession>A0A177BF02</accession>
<reference evidence="1 2" key="1">
    <citation type="submission" date="2016-04" db="EMBL/GenBank/DDBJ databases">
        <title>The genome of Intoshia linei affirms orthonectids as highly simplified spiralians.</title>
        <authorList>
            <person name="Mikhailov K.V."/>
            <person name="Slusarev G.S."/>
            <person name="Nikitin M.A."/>
            <person name="Logacheva M.D."/>
            <person name="Penin A."/>
            <person name="Aleoshin V."/>
            <person name="Panchin Y.V."/>
        </authorList>
    </citation>
    <scope>NUCLEOTIDE SEQUENCE [LARGE SCALE GENOMIC DNA]</scope>
    <source>
        <strain evidence="1">Intl2013</strain>
        <tissue evidence="1">Whole animal</tissue>
    </source>
</reference>
<dbReference type="AlphaFoldDB" id="A0A177BF02"/>
<dbReference type="SUPFAM" id="SSF103657">
    <property type="entry name" value="BAR/IMD domain-like"/>
    <property type="match status" value="1"/>
</dbReference>
<sequence length="209" mass="24791">MAPKEIKNSLILNVKSFEILQIVKSFFDDLYQAKMNYSKELNKIHDNYHKKMDCFFPSEYITSNYSISNLWSTLMQEVDYESKVYLFLIISIFPSTVEYKKTSYNREKTVGLKCLSRILLVELVQNVPPYSKKSYDECYDLIISNEPIPVNEHLFSLNLLNLIYQCLRKEASDRIHICEIQNHAYLKSSNFDQYTNFMLQFNHTINIKK</sequence>
<dbReference type="EMBL" id="LWCA01000003">
    <property type="protein sequence ID" value="OAF72151.1"/>
    <property type="molecule type" value="Genomic_DNA"/>
</dbReference>
<evidence type="ECO:0000313" key="1">
    <source>
        <dbReference type="EMBL" id="OAF72151.1"/>
    </source>
</evidence>
<name>A0A177BF02_9BILA</name>
<protein>
    <recommendedName>
        <fullName evidence="3">Protein kinase domain-containing protein</fullName>
    </recommendedName>
</protein>
<keyword evidence="2" id="KW-1185">Reference proteome</keyword>
<dbReference type="Proteomes" id="UP000078046">
    <property type="component" value="Unassembled WGS sequence"/>
</dbReference>
<dbReference type="Gene3D" id="1.10.510.10">
    <property type="entry name" value="Transferase(Phosphotransferase) domain 1"/>
    <property type="match status" value="1"/>
</dbReference>
<dbReference type="InterPro" id="IPR011009">
    <property type="entry name" value="Kinase-like_dom_sf"/>
</dbReference>
<proteinExistence type="predicted"/>
<gene>
    <name evidence="1" type="ORF">A3Q56_00092</name>
</gene>
<organism evidence="1 2">
    <name type="scientific">Intoshia linei</name>
    <dbReference type="NCBI Taxonomy" id="1819745"/>
    <lineage>
        <taxon>Eukaryota</taxon>
        <taxon>Metazoa</taxon>
        <taxon>Spiralia</taxon>
        <taxon>Lophotrochozoa</taxon>
        <taxon>Mesozoa</taxon>
        <taxon>Orthonectida</taxon>
        <taxon>Rhopaluridae</taxon>
        <taxon>Intoshia</taxon>
    </lineage>
</organism>
<dbReference type="InterPro" id="IPR027267">
    <property type="entry name" value="AH/BAR_dom_sf"/>
</dbReference>
<comment type="caution">
    <text evidence="1">The sequence shown here is derived from an EMBL/GenBank/DDBJ whole genome shotgun (WGS) entry which is preliminary data.</text>
</comment>
<dbReference type="SUPFAM" id="SSF56112">
    <property type="entry name" value="Protein kinase-like (PK-like)"/>
    <property type="match status" value="1"/>
</dbReference>